<evidence type="ECO:0000256" key="5">
    <source>
        <dbReference type="ARBA" id="ARBA00022679"/>
    </source>
</evidence>
<evidence type="ECO:0000256" key="1">
    <source>
        <dbReference type="ARBA" id="ARBA00001958"/>
    </source>
</evidence>
<dbReference type="AlphaFoldDB" id="A0A3B0UZN5"/>
<dbReference type="PANTHER" id="PTHR34265:SF1">
    <property type="entry name" value="TYPE III PANTOTHENATE KINASE"/>
    <property type="match status" value="1"/>
</dbReference>
<dbReference type="GO" id="GO:0004594">
    <property type="term" value="F:pantothenate kinase activity"/>
    <property type="evidence" value="ECO:0007669"/>
    <property type="project" value="InterPro"/>
</dbReference>
<comment type="cofactor">
    <cofactor evidence="1">
        <name>K(+)</name>
        <dbReference type="ChEBI" id="CHEBI:29103"/>
    </cofactor>
</comment>
<organism evidence="13">
    <name type="scientific">hydrothermal vent metagenome</name>
    <dbReference type="NCBI Taxonomy" id="652676"/>
    <lineage>
        <taxon>unclassified sequences</taxon>
        <taxon>metagenomes</taxon>
        <taxon>ecological metagenomes</taxon>
    </lineage>
</organism>
<dbReference type="InterPro" id="IPR004619">
    <property type="entry name" value="Type_III_PanK"/>
</dbReference>
<protein>
    <recommendedName>
        <fullName evidence="12">Type III pantothenate kinase</fullName>
    </recommendedName>
</protein>
<evidence type="ECO:0000256" key="11">
    <source>
        <dbReference type="ARBA" id="ARBA00038036"/>
    </source>
</evidence>
<dbReference type="PANTHER" id="PTHR34265">
    <property type="entry name" value="TYPE III PANTOTHENATE KINASE"/>
    <property type="match status" value="1"/>
</dbReference>
<gene>
    <name evidence="13" type="ORF">MNBD_BACTEROID07-1567</name>
</gene>
<name>A0A3B0UZN5_9ZZZZ</name>
<evidence type="ECO:0000256" key="8">
    <source>
        <dbReference type="ARBA" id="ARBA00022840"/>
    </source>
</evidence>
<dbReference type="EMBL" id="UOET01000464">
    <property type="protein sequence ID" value="VAW30079.1"/>
    <property type="molecule type" value="Genomic_DNA"/>
</dbReference>
<comment type="subunit">
    <text evidence="3">Homodimer.</text>
</comment>
<keyword evidence="5 13" id="KW-0808">Transferase</keyword>
<evidence type="ECO:0000256" key="9">
    <source>
        <dbReference type="ARBA" id="ARBA00022958"/>
    </source>
</evidence>
<dbReference type="NCBIfam" id="TIGR00671">
    <property type="entry name" value="baf"/>
    <property type="match status" value="1"/>
</dbReference>
<keyword evidence="6" id="KW-0547">Nucleotide-binding</keyword>
<evidence type="ECO:0000256" key="4">
    <source>
        <dbReference type="ARBA" id="ARBA00022490"/>
    </source>
</evidence>
<dbReference type="Pfam" id="PF03309">
    <property type="entry name" value="Pan_kinase"/>
    <property type="match status" value="1"/>
</dbReference>
<dbReference type="GO" id="GO:0005524">
    <property type="term" value="F:ATP binding"/>
    <property type="evidence" value="ECO:0007669"/>
    <property type="project" value="UniProtKB-KW"/>
</dbReference>
<evidence type="ECO:0000256" key="12">
    <source>
        <dbReference type="ARBA" id="ARBA00040883"/>
    </source>
</evidence>
<keyword evidence="10" id="KW-0173">Coenzyme A biosynthesis</keyword>
<feature type="non-terminal residue" evidence="13">
    <location>
        <position position="146"/>
    </location>
</feature>
<evidence type="ECO:0000256" key="3">
    <source>
        <dbReference type="ARBA" id="ARBA00011738"/>
    </source>
</evidence>
<keyword evidence="8" id="KW-0067">ATP-binding</keyword>
<evidence type="ECO:0000256" key="10">
    <source>
        <dbReference type="ARBA" id="ARBA00022993"/>
    </source>
</evidence>
<dbReference type="GO" id="GO:0015937">
    <property type="term" value="P:coenzyme A biosynthetic process"/>
    <property type="evidence" value="ECO:0007669"/>
    <property type="project" value="UniProtKB-KW"/>
</dbReference>
<evidence type="ECO:0000256" key="7">
    <source>
        <dbReference type="ARBA" id="ARBA00022777"/>
    </source>
</evidence>
<keyword evidence="4" id="KW-0963">Cytoplasm</keyword>
<dbReference type="SUPFAM" id="SSF53067">
    <property type="entry name" value="Actin-like ATPase domain"/>
    <property type="match status" value="2"/>
</dbReference>
<reference evidence="13" key="1">
    <citation type="submission" date="2018-06" db="EMBL/GenBank/DDBJ databases">
        <authorList>
            <person name="Zhirakovskaya E."/>
        </authorList>
    </citation>
    <scope>NUCLEOTIDE SEQUENCE</scope>
</reference>
<dbReference type="Gene3D" id="3.30.420.40">
    <property type="match status" value="2"/>
</dbReference>
<evidence type="ECO:0000256" key="2">
    <source>
        <dbReference type="ARBA" id="ARBA00004496"/>
    </source>
</evidence>
<accession>A0A3B0UZN5</accession>
<evidence type="ECO:0000256" key="6">
    <source>
        <dbReference type="ARBA" id="ARBA00022741"/>
    </source>
</evidence>
<keyword evidence="9" id="KW-0630">Potassium</keyword>
<proteinExistence type="inferred from homology"/>
<comment type="similarity">
    <text evidence="11">Belongs to the type III pantothenate kinase family.</text>
</comment>
<comment type="subcellular location">
    <subcellularLocation>
        <location evidence="2">Cytoplasm</location>
    </subcellularLocation>
</comment>
<sequence length="146" mass="16088">MKLIIDIGNTRTKLAVFSGDKTVEIFVTEELTVKLLAKVVEKYPAIGSAILSSVKDYSPEVDTFLRERFYFLKLDNQTPLPVKILYKSPQTLGKDRMAIAAASRALFPGKNVLAIDAGTTITYDFVNEKGEYPGGGISPGIQMRLK</sequence>
<dbReference type="GO" id="GO:0005737">
    <property type="term" value="C:cytoplasm"/>
    <property type="evidence" value="ECO:0007669"/>
    <property type="project" value="UniProtKB-SubCell"/>
</dbReference>
<dbReference type="InterPro" id="IPR043129">
    <property type="entry name" value="ATPase_NBD"/>
</dbReference>
<evidence type="ECO:0000313" key="13">
    <source>
        <dbReference type="EMBL" id="VAW30079.1"/>
    </source>
</evidence>
<keyword evidence="7 13" id="KW-0418">Kinase</keyword>